<gene>
    <name evidence="3" type="ORF">KCX82_02980</name>
</gene>
<dbReference type="AlphaFoldDB" id="A0A8J8B0P1"/>
<evidence type="ECO:0000313" key="3">
    <source>
        <dbReference type="EMBL" id="MBR0596831.1"/>
    </source>
</evidence>
<reference evidence="3" key="2">
    <citation type="submission" date="2021-04" db="EMBL/GenBank/DDBJ databases">
        <authorList>
            <person name="Liu J."/>
        </authorList>
    </citation>
    <scope>NUCLEOTIDE SEQUENCE</scope>
    <source>
        <strain evidence="3">BAD-6</strain>
    </source>
</reference>
<dbReference type="RefSeq" id="WP_227016949.1">
    <property type="nucleotide sequence ID" value="NZ_JAGSND010000001.1"/>
</dbReference>
<dbReference type="EMBL" id="JAGSND010000001">
    <property type="protein sequence ID" value="MBR0596831.1"/>
    <property type="molecule type" value="Genomic_DNA"/>
</dbReference>
<sequence>MRKAKTFIGILLIMISLLGLFFWELKGRDAVMMQEVLVAKTDIQIGEKVKNTQFSTVKLPKESVLKDALKEKDLSGIQGKVSTQLILKNSQISVQYFRQDQFFLDQDESIFVLQPEWISMRSSSLRRGDLVDIYGADERGLIGTYRVAFVKDSTEREIRDTGTGEIPVEENKILNRTDSTSTISHIEIIATIEEYAKIRSCIEGEIPTTLIIVQRSDRFDS</sequence>
<dbReference type="Pfam" id="PF08666">
    <property type="entry name" value="SAF"/>
    <property type="match status" value="1"/>
</dbReference>
<keyword evidence="4" id="KW-1185">Reference proteome</keyword>
<keyword evidence="1" id="KW-0472">Membrane</keyword>
<name>A0A8J8B0P1_9FIRM</name>
<feature type="domain" description="SAF" evidence="2">
    <location>
        <begin position="35"/>
        <end position="94"/>
    </location>
</feature>
<protein>
    <recommendedName>
        <fullName evidence="2">SAF domain-containing protein</fullName>
    </recommendedName>
</protein>
<keyword evidence="1" id="KW-0812">Transmembrane</keyword>
<evidence type="ECO:0000259" key="2">
    <source>
        <dbReference type="Pfam" id="PF08666"/>
    </source>
</evidence>
<dbReference type="Proteomes" id="UP000675664">
    <property type="component" value="Unassembled WGS sequence"/>
</dbReference>
<organism evidence="3 4">
    <name type="scientific">Sinanaerobacter chloroacetimidivorans</name>
    <dbReference type="NCBI Taxonomy" id="2818044"/>
    <lineage>
        <taxon>Bacteria</taxon>
        <taxon>Bacillati</taxon>
        <taxon>Bacillota</taxon>
        <taxon>Clostridia</taxon>
        <taxon>Peptostreptococcales</taxon>
        <taxon>Anaerovoracaceae</taxon>
        <taxon>Sinanaerobacter</taxon>
    </lineage>
</organism>
<reference evidence="3" key="1">
    <citation type="submission" date="2021-04" db="EMBL/GenBank/DDBJ databases">
        <title>Sinoanaerobacter chloroacetimidivorans sp. nov., an obligate anaerobic bacterium isolated from anaerobic sludge.</title>
        <authorList>
            <person name="Bao Y."/>
        </authorList>
    </citation>
    <scope>NUCLEOTIDE SEQUENCE</scope>
    <source>
        <strain evidence="3">BAD-6</strain>
    </source>
</reference>
<feature type="transmembrane region" description="Helical" evidence="1">
    <location>
        <begin position="6"/>
        <end position="23"/>
    </location>
</feature>
<proteinExistence type="predicted"/>
<evidence type="ECO:0000256" key="1">
    <source>
        <dbReference type="SAM" id="Phobius"/>
    </source>
</evidence>
<accession>A0A8J8B0P1</accession>
<comment type="caution">
    <text evidence="3">The sequence shown here is derived from an EMBL/GenBank/DDBJ whole genome shotgun (WGS) entry which is preliminary data.</text>
</comment>
<dbReference type="CDD" id="cd11614">
    <property type="entry name" value="SAF_CpaB_FlgA_like"/>
    <property type="match status" value="1"/>
</dbReference>
<dbReference type="InterPro" id="IPR013974">
    <property type="entry name" value="SAF"/>
</dbReference>
<evidence type="ECO:0000313" key="4">
    <source>
        <dbReference type="Proteomes" id="UP000675664"/>
    </source>
</evidence>
<keyword evidence="1" id="KW-1133">Transmembrane helix</keyword>